<protein>
    <recommendedName>
        <fullName evidence="9">6-Cys domain-containing protein</fullName>
    </recommendedName>
</protein>
<dbReference type="Proteomes" id="UP000236319">
    <property type="component" value="Unassembled WGS sequence"/>
</dbReference>
<evidence type="ECO:0000259" key="9">
    <source>
        <dbReference type="PROSITE" id="PS51701"/>
    </source>
</evidence>
<dbReference type="EMBL" id="BDSA01000013">
    <property type="protein sequence ID" value="GBE63090.1"/>
    <property type="molecule type" value="Genomic_DNA"/>
</dbReference>
<keyword evidence="4 8" id="KW-0732">Signal</keyword>
<dbReference type="RefSeq" id="XP_028869333.1">
    <property type="nucleotide sequence ID" value="XM_029013500.1"/>
</dbReference>
<keyword evidence="11" id="KW-1185">Reference proteome</keyword>
<organism evidence="10 11">
    <name type="scientific">Babesia ovata</name>
    <dbReference type="NCBI Taxonomy" id="189622"/>
    <lineage>
        <taxon>Eukaryota</taxon>
        <taxon>Sar</taxon>
        <taxon>Alveolata</taxon>
        <taxon>Apicomplexa</taxon>
        <taxon>Aconoidasida</taxon>
        <taxon>Piroplasmida</taxon>
        <taxon>Babesiidae</taxon>
        <taxon>Babesia</taxon>
    </lineage>
</organism>
<proteinExistence type="predicted"/>
<evidence type="ECO:0000256" key="5">
    <source>
        <dbReference type="ARBA" id="ARBA00023136"/>
    </source>
</evidence>
<evidence type="ECO:0000256" key="1">
    <source>
        <dbReference type="ARBA" id="ARBA00004236"/>
    </source>
</evidence>
<dbReference type="GeneID" id="39876860"/>
<evidence type="ECO:0000256" key="4">
    <source>
        <dbReference type="ARBA" id="ARBA00022729"/>
    </source>
</evidence>
<dbReference type="GO" id="GO:0005886">
    <property type="term" value="C:plasma membrane"/>
    <property type="evidence" value="ECO:0007669"/>
    <property type="project" value="UniProtKB-SubCell"/>
</dbReference>
<dbReference type="Gene3D" id="2.60.40.2860">
    <property type="match status" value="1"/>
</dbReference>
<dbReference type="OrthoDB" id="365660at2759"/>
<accession>A0A2H6KJD6</accession>
<evidence type="ECO:0000313" key="11">
    <source>
        <dbReference type="Proteomes" id="UP000236319"/>
    </source>
</evidence>
<reference evidence="10 11" key="1">
    <citation type="journal article" date="2017" name="BMC Genomics">
        <title>Whole-genome assembly of Babesia ovata and comparative genomics between closely related pathogens.</title>
        <authorList>
            <person name="Yamagishi J."/>
            <person name="Asada M."/>
            <person name="Hakimi H."/>
            <person name="Tanaka T.Q."/>
            <person name="Sugimoto C."/>
            <person name="Kawazu S."/>
        </authorList>
    </citation>
    <scope>NUCLEOTIDE SEQUENCE [LARGE SCALE GENOMIC DNA]</scope>
    <source>
        <strain evidence="10 11">Miyake</strain>
    </source>
</reference>
<dbReference type="AlphaFoldDB" id="A0A2H6KJD6"/>
<name>A0A2H6KJD6_9APIC</name>
<evidence type="ECO:0000256" key="6">
    <source>
        <dbReference type="ARBA" id="ARBA00023157"/>
    </source>
</evidence>
<feature type="signal peptide" evidence="8">
    <location>
        <begin position="1"/>
        <end position="26"/>
    </location>
</feature>
<keyword evidence="5" id="KW-0472">Membrane</keyword>
<dbReference type="PROSITE" id="PS51701">
    <property type="entry name" value="6_CYS"/>
    <property type="match status" value="1"/>
</dbReference>
<dbReference type="Pfam" id="PF07422">
    <property type="entry name" value="s48_45"/>
    <property type="match status" value="1"/>
</dbReference>
<feature type="chain" id="PRO_5014191478" description="6-Cys domain-containing protein" evidence="8">
    <location>
        <begin position="27"/>
        <end position="965"/>
    </location>
</feature>
<keyword evidence="3" id="KW-1003">Cell membrane</keyword>
<dbReference type="GO" id="GO:0009986">
    <property type="term" value="C:cell surface"/>
    <property type="evidence" value="ECO:0007669"/>
    <property type="project" value="UniProtKB-SubCell"/>
</dbReference>
<gene>
    <name evidence="10" type="ORF">BOVATA_045830</name>
</gene>
<keyword evidence="7" id="KW-0325">Glycoprotein</keyword>
<dbReference type="InterPro" id="IPR038160">
    <property type="entry name" value="6_CYS_dom_sf"/>
</dbReference>
<evidence type="ECO:0000256" key="8">
    <source>
        <dbReference type="SAM" id="SignalP"/>
    </source>
</evidence>
<evidence type="ECO:0000256" key="7">
    <source>
        <dbReference type="ARBA" id="ARBA00023180"/>
    </source>
</evidence>
<evidence type="ECO:0000256" key="3">
    <source>
        <dbReference type="ARBA" id="ARBA00022475"/>
    </source>
</evidence>
<comment type="caution">
    <text evidence="10">The sequence shown here is derived from an EMBL/GenBank/DDBJ whole genome shotgun (WGS) entry which is preliminary data.</text>
</comment>
<dbReference type="VEuPathDB" id="PiroplasmaDB:BOVATA_045830"/>
<dbReference type="InterPro" id="IPR010884">
    <property type="entry name" value="6_CYS_dom"/>
</dbReference>
<evidence type="ECO:0000313" key="10">
    <source>
        <dbReference type="EMBL" id="GBE63090.1"/>
    </source>
</evidence>
<sequence length="965" mass="108007">MGIYRGVKYVLAFGALYLHLIDDLDALVCDFDHPHGLLRNNALATCDMDSDIFSSATVICPHRVNDTNYVLHPQPTPDDTTHINVYSSDEGKLRSVALSHVVRTESEDKLFWIDSNQSQTEVHIDFSVQELFTITEKRLIFICGPRDLVLSDALQRHLDLLNGVDQMQPLPWTTATPLVQEISKIGKGLGVFYLNRGSLHLPLQGCGSRPSPLFATDEVTVDPVTGTRSCVADPMSKSPIGFLCEGRLEPEDCMKSLLEKDGDVITAPRPYSYLNFSSHRPWVVARYFHELAVPPINGDCRCIYPETGAVNARMEIRTKTEYVCDISSMIFRNRVHPIRGPWCSVVLHPGSTLTIRLPKQAVDPEFTGEDFSGVPFSQLPSAYEYETEFLPKDLTTLLQMKTVGDINAYDEVLYQEAIVGDALELDVYRMSQGEVKLRYHLDKPLALRHGTNSFNYHWTLISRNENVIDRIRAIVNVSFAYNYQYTLLGCDREQRSVFDQNMSKDYCSVKSMKNGIGSTYECTYNIKRDACQIGIYCGSDETLLPNNCESTGYDLYSNRIIPMRPSVINVTPYPIRGFQVLNFKFQYNTPVSYACICINQNGYESSRLILESNRQGRYAYTVRREEAVHTLVPFILLPWHETGLPTEEQTQPRSIVLYNIQQKLVILNVGTTLFMNCESDVTPLLKVGRSSDFGVSSSTIPIKWLPDHPDLYYYTITQMPNGPEVVKAVYGDKISTTQGGFQVAYNENIHTVGYQRLTITSRRGAVIISKDPLHKQFVPMTFVCGKVPETSDLSIVNDGASTSATSSPSNLQTIGSSARYTWNVVEVKVETTDPYMQGCGVTYSSDALFKQETPQLYDSDGQPQFGCRIDIQAAGEAAFYCPAPYVLDPPNCFSQASVEGEVNNTGDLSQSLVASQSNHFVILSFDGSLVGPGETLRQTPPLECRCITIKGAILSTIQIENYYSK</sequence>
<feature type="domain" description="6-Cys" evidence="9">
    <location>
        <begin position="835"/>
        <end position="965"/>
    </location>
</feature>
<evidence type="ECO:0000256" key="2">
    <source>
        <dbReference type="ARBA" id="ARBA00004241"/>
    </source>
</evidence>
<comment type="subcellular location">
    <subcellularLocation>
        <location evidence="1">Cell membrane</location>
    </subcellularLocation>
    <subcellularLocation>
        <location evidence="2">Cell surface</location>
    </subcellularLocation>
</comment>
<keyword evidence="6" id="KW-1015">Disulfide bond</keyword>